<dbReference type="InterPro" id="IPR013083">
    <property type="entry name" value="Znf_RING/FYVE/PHD"/>
</dbReference>
<keyword evidence="14" id="KW-1185">Reference proteome</keyword>
<evidence type="ECO:0000256" key="1">
    <source>
        <dbReference type="ARBA" id="ARBA00004167"/>
    </source>
</evidence>
<comment type="similarity">
    <text evidence="11">Belongs to the RING-type zinc finger family. ATL subfamily.</text>
</comment>
<feature type="domain" description="RING-type" evidence="12">
    <location>
        <begin position="5"/>
        <end position="25"/>
    </location>
</feature>
<dbReference type="Gene3D" id="3.30.40.10">
    <property type="entry name" value="Zinc/RING finger domain, C3HC4 (zinc finger)"/>
    <property type="match status" value="1"/>
</dbReference>
<keyword evidence="10" id="KW-0472">Membrane</keyword>
<dbReference type="PANTHER" id="PTHR45768:SF16">
    <property type="entry name" value="E3 UBIQUITIN-PROTEIN LIGASE ATL4"/>
    <property type="match status" value="1"/>
</dbReference>
<evidence type="ECO:0000256" key="3">
    <source>
        <dbReference type="ARBA" id="ARBA00022679"/>
    </source>
</evidence>
<dbReference type="GO" id="GO:0016020">
    <property type="term" value="C:membrane"/>
    <property type="evidence" value="ECO:0007669"/>
    <property type="project" value="UniProtKB-SubCell"/>
</dbReference>
<keyword evidence="3" id="KW-0808">Transferase</keyword>
<gene>
    <name evidence="13" type="ORF">RJ640_011487</name>
</gene>
<evidence type="ECO:0000259" key="12">
    <source>
        <dbReference type="Pfam" id="PF13639"/>
    </source>
</evidence>
<evidence type="ECO:0000256" key="2">
    <source>
        <dbReference type="ARBA" id="ARBA00004906"/>
    </source>
</evidence>
<keyword evidence="5" id="KW-0479">Metal-binding</keyword>
<dbReference type="GO" id="GO:0016740">
    <property type="term" value="F:transferase activity"/>
    <property type="evidence" value="ECO:0007669"/>
    <property type="project" value="UniProtKB-KW"/>
</dbReference>
<name>A0AA88RN93_9ASTE</name>
<dbReference type="GO" id="GO:0008270">
    <property type="term" value="F:zinc ion binding"/>
    <property type="evidence" value="ECO:0007669"/>
    <property type="project" value="UniProtKB-KW"/>
</dbReference>
<keyword evidence="8" id="KW-0862">Zinc</keyword>
<evidence type="ECO:0000256" key="8">
    <source>
        <dbReference type="ARBA" id="ARBA00022833"/>
    </source>
</evidence>
<feature type="non-terminal residue" evidence="13">
    <location>
        <position position="1"/>
    </location>
</feature>
<evidence type="ECO:0000313" key="13">
    <source>
        <dbReference type="EMBL" id="KAK2986046.1"/>
    </source>
</evidence>
<protein>
    <recommendedName>
        <fullName evidence="12">RING-type domain-containing protein</fullName>
    </recommendedName>
</protein>
<evidence type="ECO:0000256" key="10">
    <source>
        <dbReference type="ARBA" id="ARBA00023136"/>
    </source>
</evidence>
<evidence type="ECO:0000256" key="4">
    <source>
        <dbReference type="ARBA" id="ARBA00022692"/>
    </source>
</evidence>
<dbReference type="GO" id="GO:0016567">
    <property type="term" value="P:protein ubiquitination"/>
    <property type="evidence" value="ECO:0007669"/>
    <property type="project" value="TreeGrafter"/>
</dbReference>
<evidence type="ECO:0000256" key="5">
    <source>
        <dbReference type="ARBA" id="ARBA00022723"/>
    </source>
</evidence>
<evidence type="ECO:0000256" key="11">
    <source>
        <dbReference type="ARBA" id="ARBA00024209"/>
    </source>
</evidence>
<evidence type="ECO:0000313" key="14">
    <source>
        <dbReference type="Proteomes" id="UP001187471"/>
    </source>
</evidence>
<comment type="pathway">
    <text evidence="2">Protein modification; protein ubiquitination.</text>
</comment>
<keyword evidence="7" id="KW-0833">Ubl conjugation pathway</keyword>
<comment type="caution">
    <text evidence="13">The sequence shown here is derived from an EMBL/GenBank/DDBJ whole genome shotgun (WGS) entry which is preliminary data.</text>
</comment>
<evidence type="ECO:0000256" key="6">
    <source>
        <dbReference type="ARBA" id="ARBA00022771"/>
    </source>
</evidence>
<keyword evidence="4" id="KW-0812">Transmembrane</keyword>
<evidence type="ECO:0000256" key="9">
    <source>
        <dbReference type="ARBA" id="ARBA00022989"/>
    </source>
</evidence>
<dbReference type="Pfam" id="PF13639">
    <property type="entry name" value="zf-RING_2"/>
    <property type="match status" value="1"/>
</dbReference>
<dbReference type="AlphaFoldDB" id="A0AA88RN93"/>
<comment type="subcellular location">
    <subcellularLocation>
        <location evidence="1">Membrane</location>
        <topology evidence="1">Single-pass membrane protein</topology>
    </subcellularLocation>
</comment>
<reference evidence="13" key="1">
    <citation type="submission" date="2022-12" db="EMBL/GenBank/DDBJ databases">
        <title>Draft genome assemblies for two species of Escallonia (Escalloniales).</title>
        <authorList>
            <person name="Chanderbali A."/>
            <person name="Dervinis C."/>
            <person name="Anghel I."/>
            <person name="Soltis D."/>
            <person name="Soltis P."/>
            <person name="Zapata F."/>
        </authorList>
    </citation>
    <scope>NUCLEOTIDE SEQUENCE</scope>
    <source>
        <strain evidence="13">UCBG92.1500</strain>
        <tissue evidence="13">Leaf</tissue>
    </source>
</reference>
<keyword evidence="6" id="KW-0863">Zinc-finger</keyword>
<dbReference type="PANTHER" id="PTHR45768">
    <property type="entry name" value="E3 UBIQUITIN-PROTEIN LIGASE RNF13-LIKE"/>
    <property type="match status" value="1"/>
</dbReference>
<dbReference type="SUPFAM" id="SSF57850">
    <property type="entry name" value="RING/U-box"/>
    <property type="match status" value="1"/>
</dbReference>
<proteinExistence type="inferred from homology"/>
<evidence type="ECO:0000256" key="7">
    <source>
        <dbReference type="ARBA" id="ARBA00022786"/>
    </source>
</evidence>
<sequence length="182" mass="20133">SSRTAFHSGCIDTWLAANQTCPLCRSTVHPTKADVLNKLVSESEAKILGNSFRIEIGSISQRRAPVRGFGRVHTPPRSVKLCGKGLHRSPGFSPRTAGRNPRCGSRRRTELAEGLCRQNFGHFFFLSCDVFTYGALAGSSLGVAAGVKMSSSRLPRMWKRIESERRSWSCFDDFLEANRAAR</sequence>
<dbReference type="Proteomes" id="UP001187471">
    <property type="component" value="Unassembled WGS sequence"/>
</dbReference>
<organism evidence="13 14">
    <name type="scientific">Escallonia rubra</name>
    <dbReference type="NCBI Taxonomy" id="112253"/>
    <lineage>
        <taxon>Eukaryota</taxon>
        <taxon>Viridiplantae</taxon>
        <taxon>Streptophyta</taxon>
        <taxon>Embryophyta</taxon>
        <taxon>Tracheophyta</taxon>
        <taxon>Spermatophyta</taxon>
        <taxon>Magnoliopsida</taxon>
        <taxon>eudicotyledons</taxon>
        <taxon>Gunneridae</taxon>
        <taxon>Pentapetalae</taxon>
        <taxon>asterids</taxon>
        <taxon>campanulids</taxon>
        <taxon>Escalloniales</taxon>
        <taxon>Escalloniaceae</taxon>
        <taxon>Escallonia</taxon>
    </lineage>
</organism>
<accession>A0AA88RN93</accession>
<keyword evidence="9" id="KW-1133">Transmembrane helix</keyword>
<dbReference type="EMBL" id="JAVXUO010001093">
    <property type="protein sequence ID" value="KAK2986046.1"/>
    <property type="molecule type" value="Genomic_DNA"/>
</dbReference>
<dbReference type="InterPro" id="IPR001841">
    <property type="entry name" value="Znf_RING"/>
</dbReference>